<evidence type="ECO:0000313" key="2">
    <source>
        <dbReference type="EMBL" id="AHF80009.1"/>
    </source>
</evidence>
<feature type="transmembrane region" description="Helical" evidence="1">
    <location>
        <begin position="115"/>
        <end position="133"/>
    </location>
</feature>
<protein>
    <submittedName>
        <fullName evidence="2">Uncharacterized protein</fullName>
    </submittedName>
</protein>
<keyword evidence="1" id="KW-0812">Transmembrane</keyword>
<feature type="transmembrane region" description="Helical" evidence="1">
    <location>
        <begin position="91"/>
        <end position="108"/>
    </location>
</feature>
<feature type="transmembrane region" description="Helical" evidence="1">
    <location>
        <begin position="66"/>
        <end position="85"/>
    </location>
</feature>
<name>W0I1X2_9EURY</name>
<dbReference type="STRING" id="582419.TES1_0621"/>
<gene>
    <name evidence="2" type="ORF">TES1_0621</name>
</gene>
<keyword evidence="3" id="KW-1185">Reference proteome</keyword>
<dbReference type="AlphaFoldDB" id="W0I1X2"/>
<dbReference type="GeneID" id="24907294"/>
<dbReference type="EMBL" id="CP006965">
    <property type="protein sequence ID" value="AHF80009.1"/>
    <property type="molecule type" value="Genomic_DNA"/>
</dbReference>
<dbReference type="OrthoDB" id="378640at2157"/>
<evidence type="ECO:0000256" key="1">
    <source>
        <dbReference type="SAM" id="Phobius"/>
    </source>
</evidence>
<keyword evidence="1" id="KW-1133">Transmembrane helix</keyword>
<feature type="transmembrane region" description="Helical" evidence="1">
    <location>
        <begin position="7"/>
        <end position="27"/>
    </location>
</feature>
<proteinExistence type="predicted"/>
<reference evidence="2 3" key="1">
    <citation type="journal article" date="2014" name="Int. J. Syst. Evol. Microbiol.">
        <title>Thermococcus paralvinellae sp. nov. and Thermococcus cleftensis sp. nov. of hyperthermophilic heterotrophs from deep-sea hydrothermal vents.</title>
        <authorList>
            <person name="Hensley S.A."/>
            <person name="Jung J.H."/>
            <person name="Park C.S."/>
            <person name="Holden J.F."/>
        </authorList>
    </citation>
    <scope>NUCLEOTIDE SEQUENCE [LARGE SCALE GENOMIC DNA]</scope>
    <source>
        <strain evidence="2 3">ES1</strain>
    </source>
</reference>
<sequence length="170" mass="18763">MEKKRIIIVTGWMLLLILFELLSLYLQDQGEELLAKLFAIAMLVVMLVGAYLLAKSDVELPQIRNEKAKSILIALPIILAISLGLTEGDKIYAIVGILIVLSLILERFESPLLDSLSSIFVMIGGALIAFQWITAREYVAKIAGLFMIGIVGIASGILLYVTIRGHRHRS</sequence>
<dbReference type="HOGENOM" id="CLU_1567257_0_0_2"/>
<dbReference type="RefSeq" id="WP_042680143.1">
    <property type="nucleotide sequence ID" value="NZ_CP006965.1"/>
</dbReference>
<dbReference type="KEGG" id="ths:TES1_0621"/>
<dbReference type="Proteomes" id="UP000019027">
    <property type="component" value="Chromosome"/>
</dbReference>
<evidence type="ECO:0000313" key="3">
    <source>
        <dbReference type="Proteomes" id="UP000019027"/>
    </source>
</evidence>
<keyword evidence="1" id="KW-0472">Membrane</keyword>
<organism evidence="2 3">
    <name type="scientific">Thermococcus paralvinellae</name>
    <dbReference type="NCBI Taxonomy" id="582419"/>
    <lineage>
        <taxon>Archaea</taxon>
        <taxon>Methanobacteriati</taxon>
        <taxon>Methanobacteriota</taxon>
        <taxon>Thermococci</taxon>
        <taxon>Thermococcales</taxon>
        <taxon>Thermococcaceae</taxon>
        <taxon>Thermococcus</taxon>
    </lineage>
</organism>
<feature type="transmembrane region" description="Helical" evidence="1">
    <location>
        <begin position="139"/>
        <end position="161"/>
    </location>
</feature>
<feature type="transmembrane region" description="Helical" evidence="1">
    <location>
        <begin position="33"/>
        <end position="54"/>
    </location>
</feature>
<accession>W0I1X2</accession>